<name>F3ZQA2_9BACE</name>
<keyword evidence="4 5" id="KW-0479">Metal-binding</keyword>
<dbReference type="FunFam" id="3.30.70.120:FF:000006">
    <property type="entry name" value="GTP cyclohydrolase 1 type 2 homolog"/>
    <property type="match status" value="1"/>
</dbReference>
<organism evidence="7 8">
    <name type="scientific">Bacteroides coprosuis DSM 18011</name>
    <dbReference type="NCBI Taxonomy" id="679937"/>
    <lineage>
        <taxon>Bacteria</taxon>
        <taxon>Pseudomonadati</taxon>
        <taxon>Bacteroidota</taxon>
        <taxon>Bacteroidia</taxon>
        <taxon>Bacteroidales</taxon>
        <taxon>Bacteroidaceae</taxon>
        <taxon>Bacteroides</taxon>
    </lineage>
</organism>
<dbReference type="InterPro" id="IPR002678">
    <property type="entry name" value="DUF34/NIF3"/>
</dbReference>
<feature type="binding site" evidence="6">
    <location>
        <position position="343"/>
    </location>
    <ligand>
        <name>a divalent metal cation</name>
        <dbReference type="ChEBI" id="CHEBI:60240"/>
        <label>1</label>
    </ligand>
</feature>
<dbReference type="HOGENOM" id="CLU_037423_1_0_10"/>
<evidence type="ECO:0000313" key="7">
    <source>
        <dbReference type="EMBL" id="EGJ71768.1"/>
    </source>
</evidence>
<feature type="binding site" evidence="6">
    <location>
        <position position="76"/>
    </location>
    <ligand>
        <name>a divalent metal cation</name>
        <dbReference type="ChEBI" id="CHEBI:60240"/>
        <label>1</label>
    </ligand>
</feature>
<feature type="binding site" evidence="6">
    <location>
        <position position="115"/>
    </location>
    <ligand>
        <name>a divalent metal cation</name>
        <dbReference type="ChEBI" id="CHEBI:60240"/>
        <label>1</label>
    </ligand>
</feature>
<evidence type="ECO:0000256" key="4">
    <source>
        <dbReference type="ARBA" id="ARBA00022723"/>
    </source>
</evidence>
<dbReference type="GO" id="GO:0046872">
    <property type="term" value="F:metal ion binding"/>
    <property type="evidence" value="ECO:0007669"/>
    <property type="project" value="UniProtKB-UniRule"/>
</dbReference>
<dbReference type="Pfam" id="PF01784">
    <property type="entry name" value="DUF34_NIF3"/>
    <property type="match status" value="1"/>
</dbReference>
<dbReference type="SUPFAM" id="SSF102705">
    <property type="entry name" value="NIF3 (NGG1p interacting factor 3)-like"/>
    <property type="match status" value="1"/>
</dbReference>
<evidence type="ECO:0000256" key="2">
    <source>
        <dbReference type="ARBA" id="ARBA00011643"/>
    </source>
</evidence>
<dbReference type="FunFam" id="3.40.1390.30:FF:000001">
    <property type="entry name" value="GTP cyclohydrolase 1 type 2"/>
    <property type="match status" value="1"/>
</dbReference>
<evidence type="ECO:0000256" key="6">
    <source>
        <dbReference type="PIRSR" id="PIRSR602678-1"/>
    </source>
</evidence>
<feature type="binding site" evidence="6">
    <location>
        <position position="77"/>
    </location>
    <ligand>
        <name>a divalent metal cation</name>
        <dbReference type="ChEBI" id="CHEBI:60240"/>
        <label>1</label>
    </ligand>
</feature>
<gene>
    <name evidence="7" type="ORF">Bcop_1576</name>
</gene>
<dbReference type="PIRSF" id="PIRSF037489">
    <property type="entry name" value="UCP037489_NIF3_YqfO"/>
    <property type="match status" value="1"/>
</dbReference>
<dbReference type="STRING" id="679937.Bcop_1576"/>
<dbReference type="InterPro" id="IPR017221">
    <property type="entry name" value="DUF34/NIF3_bac"/>
</dbReference>
<dbReference type="Gene3D" id="3.30.70.120">
    <property type="match status" value="1"/>
</dbReference>
<sequence length="376" mass="41522">MYLCTLKILSKRMKIKDILNALERFAPLPLQDGFDNSGLQIGLTEVEATGALLCLDVTEEIIDEAIQKGCNLIIAHHPLLFKGCKSITGKDYVERCVMKAIKNDIAIYAAHTNLDNATGGVNFKIAEKLGLINPQILSPKSDLLYKLVTFVPLAQAEEVRQTLFQAGCGHIGEYDSCSYNIQGEGTFRALEGAQPFCGKVGTLHTEPEVRIETIFPSFKKSAVVRALVQAHPYEEPAFDIYPLANSWSQVGAGVIASLPEPIDEKEFLLKVKNIFQVGSVKHSKLRGKPIQKVALCGGSGAFLLQQAIGAGADLFISAEIKYHDYFGNDDLILMADIGHYESEQYTKELFYSIIKDKFPTFALHFTEVNTNPIKYL</sequence>
<dbReference type="NCBIfam" id="TIGR00486">
    <property type="entry name" value="YbgI_SA1388"/>
    <property type="match status" value="1"/>
</dbReference>
<evidence type="ECO:0000256" key="3">
    <source>
        <dbReference type="ARBA" id="ARBA00022112"/>
    </source>
</evidence>
<reference evidence="7 8" key="1">
    <citation type="journal article" date="2011" name="Stand. Genomic Sci.">
        <title>Non-contiguous finished genome sequence of Bacteroides coprosuis type strain (PC139).</title>
        <authorList>
            <person name="Land M."/>
            <person name="Held B."/>
            <person name="Gronow S."/>
            <person name="Abt B."/>
            <person name="Lucas S."/>
            <person name="Del Rio T.G."/>
            <person name="Nolan M."/>
            <person name="Tice H."/>
            <person name="Cheng J.F."/>
            <person name="Pitluck S."/>
            <person name="Liolios K."/>
            <person name="Pagani I."/>
            <person name="Ivanova N."/>
            <person name="Mavromatis K."/>
            <person name="Mikhailova N."/>
            <person name="Pati A."/>
            <person name="Tapia R."/>
            <person name="Han C."/>
            <person name="Goodwin L."/>
            <person name="Chen A."/>
            <person name="Palaniappan K."/>
            <person name="Hauser L."/>
            <person name="Brambilla E.M."/>
            <person name="Rohde M."/>
            <person name="Goker M."/>
            <person name="Detter J.C."/>
            <person name="Woyke T."/>
            <person name="Bristow J."/>
            <person name="Eisen J.A."/>
            <person name="Markowitz V."/>
            <person name="Hugenholtz P."/>
            <person name="Kyrpides N.C."/>
            <person name="Klenk H.P."/>
            <person name="Lapidus A."/>
        </authorList>
    </citation>
    <scope>NUCLEOTIDE SEQUENCE [LARGE SCALE GENOMIC DNA]</scope>
    <source>
        <strain evidence="7 8">DSM 18011</strain>
    </source>
</reference>
<evidence type="ECO:0000256" key="5">
    <source>
        <dbReference type="PIRNR" id="PIRNR037489"/>
    </source>
</evidence>
<dbReference type="PANTHER" id="PTHR13799">
    <property type="entry name" value="NGG1 INTERACTING FACTOR 3"/>
    <property type="match status" value="1"/>
</dbReference>
<dbReference type="Gene3D" id="3.40.1390.30">
    <property type="entry name" value="NIF3 (NGG1p interacting factor 3)-like"/>
    <property type="match status" value="1"/>
</dbReference>
<evidence type="ECO:0000256" key="1">
    <source>
        <dbReference type="ARBA" id="ARBA00006964"/>
    </source>
</evidence>
<dbReference type="Proteomes" id="UP000018439">
    <property type="component" value="Chromosome"/>
</dbReference>
<dbReference type="PANTHER" id="PTHR13799:SF14">
    <property type="entry name" value="GTP CYCLOHYDROLASE 1 TYPE 2 HOMOLOG"/>
    <property type="match status" value="1"/>
</dbReference>
<dbReference type="eggNOG" id="COG0327">
    <property type="taxonomic scope" value="Bacteria"/>
</dbReference>
<dbReference type="EMBL" id="CM001167">
    <property type="protein sequence ID" value="EGJ71768.1"/>
    <property type="molecule type" value="Genomic_DNA"/>
</dbReference>
<dbReference type="GO" id="GO:0005737">
    <property type="term" value="C:cytoplasm"/>
    <property type="evidence" value="ECO:0007669"/>
    <property type="project" value="TreeGrafter"/>
</dbReference>
<accession>F3ZQA2</accession>
<evidence type="ECO:0000313" key="8">
    <source>
        <dbReference type="Proteomes" id="UP000018439"/>
    </source>
</evidence>
<dbReference type="InterPro" id="IPR015867">
    <property type="entry name" value="N-reg_PII/ATP_PRibTrfase_C"/>
</dbReference>
<proteinExistence type="inferred from homology"/>
<dbReference type="InterPro" id="IPR036069">
    <property type="entry name" value="DUF34/NIF3_sf"/>
</dbReference>
<comment type="similarity">
    <text evidence="1 5">Belongs to the GTP cyclohydrolase I type 2/NIF3 family.</text>
</comment>
<keyword evidence="8" id="KW-1185">Reference proteome</keyword>
<dbReference type="AlphaFoldDB" id="F3ZQA2"/>
<feature type="binding site" evidence="6">
    <location>
        <position position="339"/>
    </location>
    <ligand>
        <name>a divalent metal cation</name>
        <dbReference type="ChEBI" id="CHEBI:60240"/>
        <label>1</label>
    </ligand>
</feature>
<comment type="subunit">
    <text evidence="2">Homohexamer.</text>
</comment>
<protein>
    <recommendedName>
        <fullName evidence="3 5">GTP cyclohydrolase 1 type 2 homolog</fullName>
    </recommendedName>
</protein>